<dbReference type="SUPFAM" id="SSF48452">
    <property type="entry name" value="TPR-like"/>
    <property type="match status" value="1"/>
</dbReference>
<dbReference type="Proteomes" id="UP000814243">
    <property type="component" value="Unassembled WGS sequence"/>
</dbReference>
<dbReference type="AlphaFoldDB" id="A0A922M925"/>
<organism evidence="1 2">
    <name type="scientific">Spodoptera exigua</name>
    <name type="common">Beet armyworm</name>
    <name type="synonym">Noctua fulgens</name>
    <dbReference type="NCBI Taxonomy" id="7107"/>
    <lineage>
        <taxon>Eukaryota</taxon>
        <taxon>Metazoa</taxon>
        <taxon>Ecdysozoa</taxon>
        <taxon>Arthropoda</taxon>
        <taxon>Hexapoda</taxon>
        <taxon>Insecta</taxon>
        <taxon>Pterygota</taxon>
        <taxon>Neoptera</taxon>
        <taxon>Endopterygota</taxon>
        <taxon>Lepidoptera</taxon>
        <taxon>Glossata</taxon>
        <taxon>Ditrysia</taxon>
        <taxon>Noctuoidea</taxon>
        <taxon>Noctuidae</taxon>
        <taxon>Amphipyrinae</taxon>
        <taxon>Spodoptera</taxon>
    </lineage>
</organism>
<dbReference type="EMBL" id="JACEFF010000728">
    <property type="protein sequence ID" value="KAH9632107.1"/>
    <property type="molecule type" value="Genomic_DNA"/>
</dbReference>
<comment type="caution">
    <text evidence="1">The sequence shown here is derived from an EMBL/GenBank/DDBJ whole genome shotgun (WGS) entry which is preliminary data.</text>
</comment>
<name>A0A922M925_SPOEX</name>
<gene>
    <name evidence="1" type="ORF">HF086_002614</name>
</gene>
<sequence>MGIEGRGRECTTGSLAPGNSVAVEHCAGQNRALCLHECNNDYDQAVDSLRREIGFHQEAGNMGAIGRLTVAIVLVQLARGDAVAAEKAYKEWGSNCEVAEMQTLEQILQAYDEEDRESAKRALANPFIRNMDVEYARLAAMVPLPEAMEPAPRATVVENAAPSYVSPNAHSSSTTTAN</sequence>
<reference evidence="1" key="1">
    <citation type="journal article" date="2021" name="G3 (Bethesda)">
        <title>Genome and transcriptome analysis of the beet armyworm Spodoptera exigua reveals targets for pest control. .</title>
        <authorList>
            <person name="Simon S."/>
            <person name="Breeschoten T."/>
            <person name="Jansen H.J."/>
            <person name="Dirks R.P."/>
            <person name="Schranz M.E."/>
            <person name="Ros V.I.D."/>
        </authorList>
    </citation>
    <scope>NUCLEOTIDE SEQUENCE</scope>
    <source>
        <strain evidence="1">TB_SE_WUR_2020</strain>
    </source>
</reference>
<dbReference type="Gene3D" id="1.25.40.10">
    <property type="entry name" value="Tetratricopeptide repeat domain"/>
    <property type="match status" value="1"/>
</dbReference>
<accession>A0A922M925</accession>
<evidence type="ECO:0000313" key="1">
    <source>
        <dbReference type="EMBL" id="KAH9632107.1"/>
    </source>
</evidence>
<dbReference type="InterPro" id="IPR011990">
    <property type="entry name" value="TPR-like_helical_dom_sf"/>
</dbReference>
<protein>
    <submittedName>
        <fullName evidence="1">Uncharacterized protein</fullName>
    </submittedName>
</protein>
<evidence type="ECO:0000313" key="2">
    <source>
        <dbReference type="Proteomes" id="UP000814243"/>
    </source>
</evidence>
<proteinExistence type="predicted"/>